<dbReference type="Proteomes" id="UP000598350">
    <property type="component" value="Unassembled WGS sequence"/>
</dbReference>
<protein>
    <submittedName>
        <fullName evidence="7">Glycoside hydrolase family 32 protein</fullName>
    </submittedName>
</protein>
<dbReference type="InterPro" id="IPR018053">
    <property type="entry name" value="Glyco_hydro_32_AS"/>
</dbReference>
<dbReference type="PROSITE" id="PS51257">
    <property type="entry name" value="PROKAR_LIPOPROTEIN"/>
    <property type="match status" value="1"/>
</dbReference>
<dbReference type="InterPro" id="IPR013320">
    <property type="entry name" value="ConA-like_dom_sf"/>
</dbReference>
<dbReference type="CDD" id="cd18622">
    <property type="entry name" value="GH32_Inu-like"/>
    <property type="match status" value="1"/>
</dbReference>
<evidence type="ECO:0000259" key="5">
    <source>
        <dbReference type="Pfam" id="PF00251"/>
    </source>
</evidence>
<evidence type="ECO:0000256" key="1">
    <source>
        <dbReference type="ARBA" id="ARBA00009902"/>
    </source>
</evidence>
<comment type="caution">
    <text evidence="7">The sequence shown here is derived from an EMBL/GenBank/DDBJ whole genome shotgun (WGS) entry which is preliminary data.</text>
</comment>
<evidence type="ECO:0000256" key="3">
    <source>
        <dbReference type="ARBA" id="ARBA00023295"/>
    </source>
</evidence>
<reference evidence="7 8" key="1">
    <citation type="submission" date="2020-05" db="EMBL/GenBank/DDBJ databases">
        <title>The draft genome sequence of Maribacter arenosus CAU 1321.</title>
        <authorList>
            <person name="Mu L."/>
        </authorList>
    </citation>
    <scope>NUCLEOTIDE SEQUENCE [LARGE SCALE GENOMIC DNA]</scope>
    <source>
        <strain evidence="7 8">CAU 1321</strain>
    </source>
</reference>
<dbReference type="Pfam" id="PF08244">
    <property type="entry name" value="Glyco_hydro_32C"/>
    <property type="match status" value="1"/>
</dbReference>
<dbReference type="InterPro" id="IPR023296">
    <property type="entry name" value="Glyco_hydro_beta-prop_sf"/>
</dbReference>
<dbReference type="SUPFAM" id="SSF49899">
    <property type="entry name" value="Concanavalin A-like lectins/glucanases"/>
    <property type="match status" value="1"/>
</dbReference>
<feature type="domain" description="Glycosyl hydrolase family 32 N-terminal" evidence="5">
    <location>
        <begin position="49"/>
        <end position="372"/>
    </location>
</feature>
<evidence type="ECO:0000313" key="8">
    <source>
        <dbReference type="Proteomes" id="UP000598350"/>
    </source>
</evidence>
<gene>
    <name evidence="7" type="ORF">HPE63_10870</name>
</gene>
<evidence type="ECO:0000259" key="6">
    <source>
        <dbReference type="Pfam" id="PF08244"/>
    </source>
</evidence>
<dbReference type="EMBL" id="JABTCG010000003">
    <property type="protein sequence ID" value="MBD0851173.1"/>
    <property type="molecule type" value="Genomic_DNA"/>
</dbReference>
<evidence type="ECO:0000313" key="7">
    <source>
        <dbReference type="EMBL" id="MBD0851173.1"/>
    </source>
</evidence>
<dbReference type="Pfam" id="PF00251">
    <property type="entry name" value="Glyco_hydro_32N"/>
    <property type="match status" value="1"/>
</dbReference>
<dbReference type="Gene3D" id="2.115.10.20">
    <property type="entry name" value="Glycosyl hydrolase domain, family 43"/>
    <property type="match status" value="1"/>
</dbReference>
<sequence length="534" mass="60497">MKNFLLCFGLVLAGISLISSCKTEKKEAATVAQKVPSSDEEEMYRPNFHFSPKKGWMNDPNGMFYYNGYYHLYFQHYPDGNTWGPMHWGHAISTDMISWKEQPIALYPDELGFIFSGSAVVDVENTSGFSVESKTPVIAMFTHHDMEADKAGEIIDETQSIAYSLDEGLSFTKYEGNPVIKNPNIPDFRDPKVIWDENRKQWTMVLAAGQEIMFYASKDLKTWKLLSTFGEGIGNHDGVWECPDLFPLPVKGTDETKWVLFVSINPGGPNSGSATQYFVGDFDGKTFTIDKNFQNELAKEHSFWVDHGRDNYAGVTWSNVTTAEGGKLFIGWMSNWLYANEVPTEKWRSTSTIARELGLIKGTKTYQLISNPVKELNRYRAQKFIVTDISVEGETVLTTSKTVSLSMTEINFEIPDVAEEGYTFILSNSQGDELTFGYDATEKEFFVDRNKSGKTDFSDKFTDRIAKAPRMESSSKLTGKILLDKTSIELFYDNGQTVMTEIFFPNAPFETLSIESDNEKFTINNLEIHELNFN</sequence>
<feature type="domain" description="Glycosyl hydrolase family 32 C-terminal" evidence="6">
    <location>
        <begin position="379"/>
        <end position="530"/>
    </location>
</feature>
<dbReference type="PANTHER" id="PTHR42800:SF1">
    <property type="entry name" value="EXOINULINASE INUD (AFU_ORTHOLOGUE AFUA_5G00480)"/>
    <property type="match status" value="1"/>
</dbReference>
<keyword evidence="8" id="KW-1185">Reference proteome</keyword>
<dbReference type="GO" id="GO:0016787">
    <property type="term" value="F:hydrolase activity"/>
    <property type="evidence" value="ECO:0007669"/>
    <property type="project" value="UniProtKB-KW"/>
</dbReference>
<dbReference type="PANTHER" id="PTHR42800">
    <property type="entry name" value="EXOINULINASE INUD (AFU_ORTHOLOGUE AFUA_5G00480)"/>
    <property type="match status" value="1"/>
</dbReference>
<dbReference type="SUPFAM" id="SSF75005">
    <property type="entry name" value="Arabinanase/levansucrase/invertase"/>
    <property type="match status" value="1"/>
</dbReference>
<evidence type="ECO:0000256" key="2">
    <source>
        <dbReference type="ARBA" id="ARBA00022801"/>
    </source>
</evidence>
<keyword evidence="3 4" id="KW-0326">Glycosidase</keyword>
<comment type="similarity">
    <text evidence="1 4">Belongs to the glycosyl hydrolase 32 family.</text>
</comment>
<evidence type="ECO:0000256" key="4">
    <source>
        <dbReference type="RuleBase" id="RU362110"/>
    </source>
</evidence>
<proteinExistence type="inferred from homology"/>
<keyword evidence="2 4" id="KW-0378">Hydrolase</keyword>
<dbReference type="InterPro" id="IPR013189">
    <property type="entry name" value="Glyco_hydro_32_C"/>
</dbReference>
<dbReference type="PROSITE" id="PS00609">
    <property type="entry name" value="GLYCOSYL_HYDROL_F32"/>
    <property type="match status" value="1"/>
</dbReference>
<organism evidence="7 8">
    <name type="scientific">Maribacter arenosus</name>
    <dbReference type="NCBI Taxonomy" id="1854708"/>
    <lineage>
        <taxon>Bacteria</taxon>
        <taxon>Pseudomonadati</taxon>
        <taxon>Bacteroidota</taxon>
        <taxon>Flavobacteriia</taxon>
        <taxon>Flavobacteriales</taxon>
        <taxon>Flavobacteriaceae</taxon>
        <taxon>Maribacter</taxon>
    </lineage>
</organism>
<dbReference type="InterPro" id="IPR013148">
    <property type="entry name" value="Glyco_hydro_32_N"/>
</dbReference>
<dbReference type="Gene3D" id="2.60.120.560">
    <property type="entry name" value="Exo-inulinase, domain 1"/>
    <property type="match status" value="1"/>
</dbReference>
<name>A0ABR7VFN9_9FLAO</name>
<dbReference type="SMART" id="SM00640">
    <property type="entry name" value="Glyco_32"/>
    <property type="match status" value="1"/>
</dbReference>
<dbReference type="InterPro" id="IPR001362">
    <property type="entry name" value="Glyco_hydro_32"/>
</dbReference>
<accession>A0ABR7VFN9</accession>